<dbReference type="PROSITE" id="PS50893">
    <property type="entry name" value="ABC_TRANSPORTER_2"/>
    <property type="match status" value="2"/>
</dbReference>
<dbReference type="InterPro" id="IPR003439">
    <property type="entry name" value="ABC_transporter-like_ATP-bd"/>
</dbReference>
<name>R7WSA8_9NOCA</name>
<dbReference type="PANTHER" id="PTHR42855:SF1">
    <property type="entry name" value="ABC TRANSPORTER DOMAIN-CONTAINING PROTEIN"/>
    <property type="match status" value="1"/>
</dbReference>
<dbReference type="PROSITE" id="PS00211">
    <property type="entry name" value="ABC_TRANSPORTER_1"/>
    <property type="match status" value="2"/>
</dbReference>
<feature type="domain" description="ABC transporter" evidence="3">
    <location>
        <begin position="48"/>
        <end position="303"/>
    </location>
</feature>
<dbReference type="InterPro" id="IPR017871">
    <property type="entry name" value="ABC_transporter-like_CS"/>
</dbReference>
<reference evidence="4 5" key="1">
    <citation type="journal article" date="2013" name="Genome Announc.">
        <title>Draft Genome Sequence of Rhodococcus rhodnii Strain LMG5362, a Symbiont of Rhodnius prolixus (Hemiptera, Reduviidae, Triatominae), the Principle Vector of Trypanosoma cruzi.</title>
        <authorList>
            <person name="Pachebat J.A."/>
            <person name="van Keulen G."/>
            <person name="Whitten M.M."/>
            <person name="Girdwood S."/>
            <person name="Del Sol R."/>
            <person name="Dyson P.J."/>
            <person name="Facey P.D."/>
        </authorList>
    </citation>
    <scope>NUCLEOTIDE SEQUENCE [LARGE SCALE GENOMIC DNA]</scope>
    <source>
        <strain evidence="4 5">LMG 5362</strain>
    </source>
</reference>
<dbReference type="InterPro" id="IPR027417">
    <property type="entry name" value="P-loop_NTPase"/>
</dbReference>
<dbReference type="FunFam" id="3.40.50.300:FF:000011">
    <property type="entry name" value="Putative ABC transporter ATP-binding component"/>
    <property type="match status" value="1"/>
</dbReference>
<dbReference type="SUPFAM" id="SSF52540">
    <property type="entry name" value="P-loop containing nucleoside triphosphate hydrolases"/>
    <property type="match status" value="2"/>
</dbReference>
<dbReference type="Pfam" id="PF00005">
    <property type="entry name" value="ABC_tran"/>
    <property type="match status" value="2"/>
</dbReference>
<keyword evidence="2 4" id="KW-0067">ATP-binding</keyword>
<dbReference type="EMBL" id="APMY01000059">
    <property type="protein sequence ID" value="EOM76814.1"/>
    <property type="molecule type" value="Genomic_DNA"/>
</dbReference>
<dbReference type="SMART" id="SM00382">
    <property type="entry name" value="AAA"/>
    <property type="match status" value="2"/>
</dbReference>
<dbReference type="AlphaFoldDB" id="R7WSA8"/>
<dbReference type="InterPro" id="IPR051309">
    <property type="entry name" value="ABCF_ATPase"/>
</dbReference>
<dbReference type="Gene3D" id="3.40.50.300">
    <property type="entry name" value="P-loop containing nucleotide triphosphate hydrolases"/>
    <property type="match status" value="2"/>
</dbReference>
<proteinExistence type="predicted"/>
<evidence type="ECO:0000313" key="5">
    <source>
        <dbReference type="Proteomes" id="UP000013525"/>
    </source>
</evidence>
<dbReference type="Proteomes" id="UP000013525">
    <property type="component" value="Unassembled WGS sequence"/>
</dbReference>
<sequence>MGDPFPISAESISAACAPEYAMHPAPSVSATTVSAPTVSARTASPSQLVLDGVTLRYPDRVVLRDVSFSVTPGETVGVIGENGAGKSTLLGLIAGAIRPGSGDVRVVAPGGIAHAAQSLELPPGSTVQDAIDHVLADLRALERRLRSLEEQIAASAPTDLDLLLCEYRAATDELDARDGYTADRRVAEGLAALGLPGLDLSSGFATLSGGERARVALAAALASHAELLLLDEPTNDLDDDAVHWLERRLAGHTGTVLAVTHDREFLARLTSVVLEVAEGSVRRYGDGYDGYLAAKATERRRRLQQYEDWRAELERSATLVESNAARLDAIPRKAPKSGFGHGAFRARGRDHGARSRIANAKERLERLTSDPVAPPPDPLRFTPSFDGRDLPSTSGDGAVRVCGLRVGGRLTLDAFDVPRDGRVVVTGRNGAGKTTLLDVLAGEVEPDAGDVHVRGRVAYLRQHVLPSASGRTLAEAFAARAELHLDDARPTLLALGLFEDRGLDRPETSLSYGQRRRLDLAVVVTSGADLLLFDEPTNHLSPAVIEDLEAALDVFPGAVVIVTHDRRMRARLRGKHVALVSALTRGVG</sequence>
<dbReference type="eggNOG" id="COG0488">
    <property type="taxonomic scope" value="Bacteria"/>
</dbReference>
<evidence type="ECO:0000259" key="3">
    <source>
        <dbReference type="PROSITE" id="PS50893"/>
    </source>
</evidence>
<evidence type="ECO:0000256" key="2">
    <source>
        <dbReference type="ARBA" id="ARBA00022840"/>
    </source>
</evidence>
<evidence type="ECO:0000256" key="1">
    <source>
        <dbReference type="ARBA" id="ARBA00022741"/>
    </source>
</evidence>
<dbReference type="GO" id="GO:0005524">
    <property type="term" value="F:ATP binding"/>
    <property type="evidence" value="ECO:0007669"/>
    <property type="project" value="UniProtKB-KW"/>
</dbReference>
<gene>
    <name evidence="4" type="ORF">Rrhod_1727</name>
</gene>
<comment type="caution">
    <text evidence="4">The sequence shown here is derived from an EMBL/GenBank/DDBJ whole genome shotgun (WGS) entry which is preliminary data.</text>
</comment>
<evidence type="ECO:0000313" key="4">
    <source>
        <dbReference type="EMBL" id="EOM76814.1"/>
    </source>
</evidence>
<feature type="domain" description="ABC transporter" evidence="3">
    <location>
        <begin position="393"/>
        <end position="587"/>
    </location>
</feature>
<organism evidence="4 5">
    <name type="scientific">Rhodococcus rhodnii LMG 5362</name>
    <dbReference type="NCBI Taxonomy" id="1273125"/>
    <lineage>
        <taxon>Bacteria</taxon>
        <taxon>Bacillati</taxon>
        <taxon>Actinomycetota</taxon>
        <taxon>Actinomycetes</taxon>
        <taxon>Mycobacteriales</taxon>
        <taxon>Nocardiaceae</taxon>
        <taxon>Rhodococcus</taxon>
    </lineage>
</organism>
<dbReference type="PATRIC" id="fig|1273125.3.peg.1665"/>
<dbReference type="InterPro" id="IPR003593">
    <property type="entry name" value="AAA+_ATPase"/>
</dbReference>
<dbReference type="PANTHER" id="PTHR42855">
    <property type="entry name" value="ABC TRANSPORTER ATP-BINDING SUBUNIT"/>
    <property type="match status" value="1"/>
</dbReference>
<protein>
    <submittedName>
        <fullName evidence="4">Putative ABC transporter ATP-binding protein</fullName>
    </submittedName>
</protein>
<accession>R7WSA8</accession>
<keyword evidence="1" id="KW-0547">Nucleotide-binding</keyword>
<keyword evidence="5" id="KW-1185">Reference proteome</keyword>
<dbReference type="GO" id="GO:0016887">
    <property type="term" value="F:ATP hydrolysis activity"/>
    <property type="evidence" value="ECO:0007669"/>
    <property type="project" value="InterPro"/>
</dbReference>